<dbReference type="Proteomes" id="UP000800096">
    <property type="component" value="Unassembled WGS sequence"/>
</dbReference>
<sequence length="225" mass="25188">MAPKPSFPASLLRTYTSILSQRTSQIQFQASRLLGFEFRSKSQDAWKQHIEGVTRGIERMTGSSARLRLIPIPVRTQAVLGQRRWHSTDFQQKVKAYAFEDILAMLETPASSSLLIDVREPHEFDKNSIPTAINIPITSQPEALLLDEEDFLDRFGFAKPPLNKEVVFFCKAGVRSRAAAEIARHAGYENVAEYRGSFLDWECRGGPGSKSPPEVDGKGEPQLPV</sequence>
<dbReference type="PROSITE" id="PS50206">
    <property type="entry name" value="RHODANESE_3"/>
    <property type="match status" value="1"/>
</dbReference>
<dbReference type="PANTHER" id="PTHR44086">
    <property type="entry name" value="THIOSULFATE SULFURTRANSFERASE RDL2, MITOCHONDRIAL-RELATED"/>
    <property type="match status" value="1"/>
</dbReference>
<accession>A0A6A5QFZ5</accession>
<feature type="domain" description="Rhodanese" evidence="2">
    <location>
        <begin position="109"/>
        <end position="210"/>
    </location>
</feature>
<dbReference type="Pfam" id="PF00581">
    <property type="entry name" value="Rhodanese"/>
    <property type="match status" value="1"/>
</dbReference>
<dbReference type="CDD" id="cd01519">
    <property type="entry name" value="RHOD_HSP67B2"/>
    <property type="match status" value="1"/>
</dbReference>
<dbReference type="SMART" id="SM00450">
    <property type="entry name" value="RHOD"/>
    <property type="match status" value="1"/>
</dbReference>
<dbReference type="AlphaFoldDB" id="A0A6A5QFZ5"/>
<dbReference type="GO" id="GO:0004792">
    <property type="term" value="F:thiosulfate-cyanide sulfurtransferase activity"/>
    <property type="evidence" value="ECO:0007669"/>
    <property type="project" value="TreeGrafter"/>
</dbReference>
<dbReference type="PANTHER" id="PTHR44086:SF10">
    <property type="entry name" value="THIOSULFATE SULFURTRANSFERASE_RHODANESE-LIKE DOMAIN-CONTAINING PROTEIN 3"/>
    <property type="match status" value="1"/>
</dbReference>
<dbReference type="Gene3D" id="3.40.250.10">
    <property type="entry name" value="Rhodanese-like domain"/>
    <property type="match status" value="1"/>
</dbReference>
<dbReference type="EMBL" id="ML979139">
    <property type="protein sequence ID" value="KAF1913017.1"/>
    <property type="molecule type" value="Genomic_DNA"/>
</dbReference>
<dbReference type="InterPro" id="IPR001763">
    <property type="entry name" value="Rhodanese-like_dom"/>
</dbReference>
<evidence type="ECO:0000256" key="1">
    <source>
        <dbReference type="SAM" id="MobiDB-lite"/>
    </source>
</evidence>
<dbReference type="SUPFAM" id="SSF52821">
    <property type="entry name" value="Rhodanese/Cell cycle control phosphatase"/>
    <property type="match status" value="1"/>
</dbReference>
<dbReference type="GO" id="GO:0005739">
    <property type="term" value="C:mitochondrion"/>
    <property type="evidence" value="ECO:0007669"/>
    <property type="project" value="TreeGrafter"/>
</dbReference>
<dbReference type="OrthoDB" id="566238at2759"/>
<keyword evidence="4" id="KW-1185">Reference proteome</keyword>
<dbReference type="InterPro" id="IPR036873">
    <property type="entry name" value="Rhodanese-like_dom_sf"/>
</dbReference>
<gene>
    <name evidence="3" type="ORF">BDU57DRAFT_521671</name>
</gene>
<protein>
    <submittedName>
        <fullName evidence="3">Rhodanese-like domain-containing protein</fullName>
    </submittedName>
</protein>
<feature type="region of interest" description="Disordered" evidence="1">
    <location>
        <begin position="205"/>
        <end position="225"/>
    </location>
</feature>
<proteinExistence type="predicted"/>
<organism evidence="3 4">
    <name type="scientific">Ampelomyces quisqualis</name>
    <name type="common">Powdery mildew agent</name>
    <dbReference type="NCBI Taxonomy" id="50730"/>
    <lineage>
        <taxon>Eukaryota</taxon>
        <taxon>Fungi</taxon>
        <taxon>Dikarya</taxon>
        <taxon>Ascomycota</taxon>
        <taxon>Pezizomycotina</taxon>
        <taxon>Dothideomycetes</taxon>
        <taxon>Pleosporomycetidae</taxon>
        <taxon>Pleosporales</taxon>
        <taxon>Pleosporineae</taxon>
        <taxon>Phaeosphaeriaceae</taxon>
        <taxon>Ampelomyces</taxon>
    </lineage>
</organism>
<evidence type="ECO:0000313" key="4">
    <source>
        <dbReference type="Proteomes" id="UP000800096"/>
    </source>
</evidence>
<reference evidence="3" key="1">
    <citation type="journal article" date="2020" name="Stud. Mycol.">
        <title>101 Dothideomycetes genomes: a test case for predicting lifestyles and emergence of pathogens.</title>
        <authorList>
            <person name="Haridas S."/>
            <person name="Albert R."/>
            <person name="Binder M."/>
            <person name="Bloem J."/>
            <person name="Labutti K."/>
            <person name="Salamov A."/>
            <person name="Andreopoulos B."/>
            <person name="Baker S."/>
            <person name="Barry K."/>
            <person name="Bills G."/>
            <person name="Bluhm B."/>
            <person name="Cannon C."/>
            <person name="Castanera R."/>
            <person name="Culley D."/>
            <person name="Daum C."/>
            <person name="Ezra D."/>
            <person name="Gonzalez J."/>
            <person name="Henrissat B."/>
            <person name="Kuo A."/>
            <person name="Liang C."/>
            <person name="Lipzen A."/>
            <person name="Lutzoni F."/>
            <person name="Magnuson J."/>
            <person name="Mondo S."/>
            <person name="Nolan M."/>
            <person name="Ohm R."/>
            <person name="Pangilinan J."/>
            <person name="Park H.-J."/>
            <person name="Ramirez L."/>
            <person name="Alfaro M."/>
            <person name="Sun H."/>
            <person name="Tritt A."/>
            <person name="Yoshinaga Y."/>
            <person name="Zwiers L.-H."/>
            <person name="Turgeon B."/>
            <person name="Goodwin S."/>
            <person name="Spatafora J."/>
            <person name="Crous P."/>
            <person name="Grigoriev I."/>
        </authorList>
    </citation>
    <scope>NUCLEOTIDE SEQUENCE</scope>
    <source>
        <strain evidence="3">HMLAC05119</strain>
    </source>
</reference>
<name>A0A6A5QFZ5_AMPQU</name>
<evidence type="ECO:0000259" key="2">
    <source>
        <dbReference type="PROSITE" id="PS50206"/>
    </source>
</evidence>
<evidence type="ECO:0000313" key="3">
    <source>
        <dbReference type="EMBL" id="KAF1913017.1"/>
    </source>
</evidence>